<dbReference type="EMBL" id="CP133614">
    <property type="protein sequence ID" value="WMV18264.1"/>
    <property type="molecule type" value="Genomic_DNA"/>
</dbReference>
<dbReference type="AlphaFoldDB" id="A0AAF0TGR7"/>
<sequence length="347" mass="39988">MKSIEQYMKSMQELRGHKSVVFKDLCMFPNVHLPLGFKTPKFDKFDGMVYRPRNLPLAHLDDMAQDFVRQFQYNVYIMPGRNTVSNMRKKSNESFREYAIKLREQAARVKPPLDEQELADIFIEAQDPEYFHHLTAAMGRPFHTTIKIGEMVESGLKTGRIGQSSYPQHYYPYVPQYQVYPSPYTVFNAQSYVHPPTCPHFRDPTQGNLRPQRPPYQVPYNPPPMQNYAQEQGQKRKFTPLGKSYSSLFQKLRKIGVIGSIPPHRLNPTAPGFQANERSQNNLMGMICDDQEYKLLGKMEKLFRKIGEEDNSINSSEPVASLDVEGVNLDTKVLCVLRVSNETEVLA</sequence>
<dbReference type="PANTHER" id="PTHR32108">
    <property type="entry name" value="DNA-DIRECTED RNA POLYMERASE SUBUNIT ALPHA"/>
    <property type="match status" value="1"/>
</dbReference>
<protein>
    <submittedName>
        <fullName evidence="1">Uncharacterized protein</fullName>
    </submittedName>
</protein>
<feature type="non-terminal residue" evidence="1">
    <location>
        <position position="347"/>
    </location>
</feature>
<dbReference type="Proteomes" id="UP001234989">
    <property type="component" value="Chromosome 3"/>
</dbReference>
<reference evidence="1" key="1">
    <citation type="submission" date="2023-08" db="EMBL/GenBank/DDBJ databases">
        <title>A de novo genome assembly of Solanum verrucosum Schlechtendal, a Mexican diploid species geographically isolated from the other diploid A-genome species in potato relatives.</title>
        <authorList>
            <person name="Hosaka K."/>
        </authorList>
    </citation>
    <scope>NUCLEOTIDE SEQUENCE</scope>
    <source>
        <tissue evidence="1">Young leaves</tissue>
    </source>
</reference>
<dbReference type="PANTHER" id="PTHR32108:SF9">
    <property type="entry name" value="REVERSE TRANSCRIPTASE RNASE H-LIKE DOMAIN-CONTAINING PROTEIN"/>
    <property type="match status" value="1"/>
</dbReference>
<proteinExistence type="predicted"/>
<evidence type="ECO:0000313" key="1">
    <source>
        <dbReference type="EMBL" id="WMV18264.1"/>
    </source>
</evidence>
<organism evidence="1 2">
    <name type="scientific">Solanum verrucosum</name>
    <dbReference type="NCBI Taxonomy" id="315347"/>
    <lineage>
        <taxon>Eukaryota</taxon>
        <taxon>Viridiplantae</taxon>
        <taxon>Streptophyta</taxon>
        <taxon>Embryophyta</taxon>
        <taxon>Tracheophyta</taxon>
        <taxon>Spermatophyta</taxon>
        <taxon>Magnoliopsida</taxon>
        <taxon>eudicotyledons</taxon>
        <taxon>Gunneridae</taxon>
        <taxon>Pentapetalae</taxon>
        <taxon>asterids</taxon>
        <taxon>lamiids</taxon>
        <taxon>Solanales</taxon>
        <taxon>Solanaceae</taxon>
        <taxon>Solanoideae</taxon>
        <taxon>Solaneae</taxon>
        <taxon>Solanum</taxon>
    </lineage>
</organism>
<accession>A0AAF0TGR7</accession>
<gene>
    <name evidence="1" type="ORF">MTR67_011649</name>
</gene>
<keyword evidence="2" id="KW-1185">Reference proteome</keyword>
<evidence type="ECO:0000313" key="2">
    <source>
        <dbReference type="Proteomes" id="UP001234989"/>
    </source>
</evidence>
<name>A0AAF0TGR7_SOLVR</name>